<keyword evidence="3" id="KW-1185">Reference proteome</keyword>
<evidence type="ECO:0000313" key="2">
    <source>
        <dbReference type="EMBL" id="TGN40231.1"/>
    </source>
</evidence>
<dbReference type="OrthoDB" id="6369989at2"/>
<evidence type="ECO:0000313" key="3">
    <source>
        <dbReference type="Proteomes" id="UP000298325"/>
    </source>
</evidence>
<dbReference type="AlphaFoldDB" id="A0A4Z1C268"/>
<gene>
    <name evidence="2" type="ORF">E5Q11_08080</name>
</gene>
<dbReference type="EMBL" id="SRPF01000002">
    <property type="protein sequence ID" value="TGN40231.1"/>
    <property type="molecule type" value="Genomic_DNA"/>
</dbReference>
<organism evidence="2 3">
    <name type="scientific">Marinobacter confluentis</name>
    <dbReference type="NCBI Taxonomy" id="1697557"/>
    <lineage>
        <taxon>Bacteria</taxon>
        <taxon>Pseudomonadati</taxon>
        <taxon>Pseudomonadota</taxon>
        <taxon>Gammaproteobacteria</taxon>
        <taxon>Pseudomonadales</taxon>
        <taxon>Marinobacteraceae</taxon>
        <taxon>Marinobacter</taxon>
    </lineage>
</organism>
<feature type="region of interest" description="Disordered" evidence="1">
    <location>
        <begin position="321"/>
        <end position="383"/>
    </location>
</feature>
<feature type="compositionally biased region" description="Low complexity" evidence="1">
    <location>
        <begin position="336"/>
        <end position="354"/>
    </location>
</feature>
<sequence>MQYRGNILSRQGLLVIFMVVLLSGCDLDIPFAESSTTTRTENTSEPTAQIAGAAMKGVIQQGLVVANRLIADKNGHYTPQRQAAKPVRTAEDGSYEWQLRGKADGWALVELQADNATRMICDVAPQCDQADASSIAFGQPMSVDSSFSLRGAGDLTTEIVNLTPLTHLAVALAERNANGLSPDSLSSAYATVENWFDLPAGALRLSPPDLTKLDQMTSVTADAIQVAIANAAFLALVNDQAQWNSISEVLANLSSQVSTTGEISLMGDGTNIALTDLISAAALQASELQATVSSSVISQKLVIVEYRNVQHFKTIADTYADSDADSDTNVTDTEAPTGTTDSDPTTDDSGTSTDEPAVDTNDETLADTDTGTGSGTDTTPESTIPANAALLSWTAPLTRENGESLAMSEIAGFEVVYGTSAEALDQSLAIGDAYVDELLIDELAAGTWYFAIRTLDMDGRRSQLSNVVHKQI</sequence>
<reference evidence="2 3" key="1">
    <citation type="submission" date="2019-04" db="EMBL/GenBank/DDBJ databases">
        <authorList>
            <person name="Park S."/>
            <person name="Yoon J.-H."/>
        </authorList>
    </citation>
    <scope>NUCLEOTIDE SEQUENCE [LARGE SCALE GENOMIC DNA]</scope>
    <source>
        <strain evidence="2 3">HJM-18</strain>
    </source>
</reference>
<dbReference type="PROSITE" id="PS51257">
    <property type="entry name" value="PROKAR_LIPOPROTEIN"/>
    <property type="match status" value="1"/>
</dbReference>
<evidence type="ECO:0008006" key="4">
    <source>
        <dbReference type="Google" id="ProtNLM"/>
    </source>
</evidence>
<feature type="compositionally biased region" description="Acidic residues" evidence="1">
    <location>
        <begin position="356"/>
        <end position="366"/>
    </location>
</feature>
<proteinExistence type="predicted"/>
<protein>
    <recommendedName>
        <fullName evidence="4">Fibronectin type III domain-containing protein</fullName>
    </recommendedName>
</protein>
<evidence type="ECO:0000256" key="1">
    <source>
        <dbReference type="SAM" id="MobiDB-lite"/>
    </source>
</evidence>
<feature type="compositionally biased region" description="Low complexity" evidence="1">
    <location>
        <begin position="367"/>
        <end position="379"/>
    </location>
</feature>
<name>A0A4Z1C268_9GAMM</name>
<comment type="caution">
    <text evidence="2">The sequence shown here is derived from an EMBL/GenBank/DDBJ whole genome shotgun (WGS) entry which is preliminary data.</text>
</comment>
<dbReference type="Proteomes" id="UP000298325">
    <property type="component" value="Unassembled WGS sequence"/>
</dbReference>
<accession>A0A4Z1C268</accession>